<evidence type="ECO:0000313" key="5">
    <source>
        <dbReference type="EMBL" id="GBG60665.1"/>
    </source>
</evidence>
<keyword evidence="2" id="KW-0067">ATP-binding</keyword>
<dbReference type="SMART" id="SM00129">
    <property type="entry name" value="KISc"/>
    <property type="match status" value="1"/>
</dbReference>
<dbReference type="GO" id="GO:0007052">
    <property type="term" value="P:mitotic spindle organization"/>
    <property type="evidence" value="ECO:0007669"/>
    <property type="project" value="TreeGrafter"/>
</dbReference>
<keyword evidence="6" id="KW-1185">Reference proteome</keyword>
<dbReference type="OrthoDB" id="3176171at2759"/>
<dbReference type="EMBL" id="BFEA01000013">
    <property type="protein sequence ID" value="GBG60665.1"/>
    <property type="molecule type" value="Genomic_DNA"/>
</dbReference>
<dbReference type="Proteomes" id="UP000265515">
    <property type="component" value="Unassembled WGS sequence"/>
</dbReference>
<feature type="binding site" evidence="2">
    <location>
        <begin position="147"/>
        <end position="154"/>
    </location>
    <ligand>
        <name>ATP</name>
        <dbReference type="ChEBI" id="CHEBI:30616"/>
    </ligand>
</feature>
<evidence type="ECO:0000256" key="3">
    <source>
        <dbReference type="SAM" id="MobiDB-lite"/>
    </source>
</evidence>
<dbReference type="GO" id="GO:0003777">
    <property type="term" value="F:microtubule motor activity"/>
    <property type="evidence" value="ECO:0007669"/>
    <property type="project" value="InterPro"/>
</dbReference>
<dbReference type="GO" id="GO:0008017">
    <property type="term" value="F:microtubule binding"/>
    <property type="evidence" value="ECO:0007669"/>
    <property type="project" value="InterPro"/>
</dbReference>
<proteinExistence type="inferred from homology"/>
<sequence length="318" mass="34903">MCIRDRRREEGGGRREEGGGSREEEAINLVDMMFFPPSPNSAPAEGCAHTSSGSAVMMASSAVDDSSAVRVAVRARPLIAKEIMEKCKECVTFFPTENQVLIGKDRRFTFDHVFGPDNTQETVYVACVKPLVESCMAGYNATVLAYGQTGSGKTHTMGSGNNTAVLEEELGILPRVIRQLFESVEEKKAQAEFLVRCAFVEIYNEDIKDLLHPDTPNKSIAIREDANGDIILAGVRDVVVTNYDDMIRQNRPARAYSARALGCGWRSGLGAFLALSATPQWFIWDFAHAGFRLGLSPMGYDIGLVKRRCRDHGQQAAA</sequence>
<accession>A0A388JSB0</accession>
<dbReference type="Gramene" id="GBG60665">
    <property type="protein sequence ID" value="GBG60665"/>
    <property type="gene ID" value="CBR_g11890"/>
</dbReference>
<dbReference type="InterPro" id="IPR001752">
    <property type="entry name" value="Kinesin_motor_dom"/>
</dbReference>
<evidence type="ECO:0000313" key="6">
    <source>
        <dbReference type="Proteomes" id="UP000265515"/>
    </source>
</evidence>
<dbReference type="InterPro" id="IPR027417">
    <property type="entry name" value="P-loop_NTPase"/>
</dbReference>
<feature type="domain" description="Kinesin motor" evidence="4">
    <location>
        <begin position="68"/>
        <end position="245"/>
    </location>
</feature>
<dbReference type="GO" id="GO:0005875">
    <property type="term" value="C:microtubule associated complex"/>
    <property type="evidence" value="ECO:0007669"/>
    <property type="project" value="TreeGrafter"/>
</dbReference>
<dbReference type="PROSITE" id="PS50067">
    <property type="entry name" value="KINESIN_MOTOR_2"/>
    <property type="match status" value="1"/>
</dbReference>
<dbReference type="GO" id="GO:0051231">
    <property type="term" value="P:spindle elongation"/>
    <property type="evidence" value="ECO:0007669"/>
    <property type="project" value="TreeGrafter"/>
</dbReference>
<dbReference type="InterPro" id="IPR036961">
    <property type="entry name" value="Kinesin_motor_dom_sf"/>
</dbReference>
<evidence type="ECO:0000256" key="1">
    <source>
        <dbReference type="ARBA" id="ARBA00023175"/>
    </source>
</evidence>
<dbReference type="GO" id="GO:0007018">
    <property type="term" value="P:microtubule-based movement"/>
    <property type="evidence" value="ECO:0007669"/>
    <property type="project" value="InterPro"/>
</dbReference>
<dbReference type="InterPro" id="IPR027640">
    <property type="entry name" value="Kinesin-like_fam"/>
</dbReference>
<evidence type="ECO:0000256" key="2">
    <source>
        <dbReference type="PROSITE-ProRule" id="PRU00283"/>
    </source>
</evidence>
<dbReference type="Gene3D" id="3.40.850.10">
    <property type="entry name" value="Kinesin motor domain"/>
    <property type="match status" value="1"/>
</dbReference>
<organism evidence="5 6">
    <name type="scientific">Chara braunii</name>
    <name type="common">Braun's stonewort</name>
    <dbReference type="NCBI Taxonomy" id="69332"/>
    <lineage>
        <taxon>Eukaryota</taxon>
        <taxon>Viridiplantae</taxon>
        <taxon>Streptophyta</taxon>
        <taxon>Charophyceae</taxon>
        <taxon>Charales</taxon>
        <taxon>Characeae</taxon>
        <taxon>Chara</taxon>
    </lineage>
</organism>
<comment type="caution">
    <text evidence="5">The sequence shown here is derived from an EMBL/GenBank/DDBJ whole genome shotgun (WGS) entry which is preliminary data.</text>
</comment>
<evidence type="ECO:0000259" key="4">
    <source>
        <dbReference type="PROSITE" id="PS50067"/>
    </source>
</evidence>
<dbReference type="Pfam" id="PF00225">
    <property type="entry name" value="Kinesin"/>
    <property type="match status" value="1"/>
</dbReference>
<reference evidence="5 6" key="1">
    <citation type="journal article" date="2018" name="Cell">
        <title>The Chara Genome: Secondary Complexity and Implications for Plant Terrestrialization.</title>
        <authorList>
            <person name="Nishiyama T."/>
            <person name="Sakayama H."/>
            <person name="Vries J.D."/>
            <person name="Buschmann H."/>
            <person name="Saint-Marcoux D."/>
            <person name="Ullrich K.K."/>
            <person name="Haas F.B."/>
            <person name="Vanderstraeten L."/>
            <person name="Becker D."/>
            <person name="Lang D."/>
            <person name="Vosolsobe S."/>
            <person name="Rombauts S."/>
            <person name="Wilhelmsson P.K.I."/>
            <person name="Janitza P."/>
            <person name="Kern R."/>
            <person name="Heyl A."/>
            <person name="Rumpler F."/>
            <person name="Villalobos L.I.A.C."/>
            <person name="Clay J.M."/>
            <person name="Skokan R."/>
            <person name="Toyoda A."/>
            <person name="Suzuki Y."/>
            <person name="Kagoshima H."/>
            <person name="Schijlen E."/>
            <person name="Tajeshwar N."/>
            <person name="Catarino B."/>
            <person name="Hetherington A.J."/>
            <person name="Saltykova A."/>
            <person name="Bonnot C."/>
            <person name="Breuninger H."/>
            <person name="Symeonidi A."/>
            <person name="Radhakrishnan G.V."/>
            <person name="Van Nieuwerburgh F."/>
            <person name="Deforce D."/>
            <person name="Chang C."/>
            <person name="Karol K.G."/>
            <person name="Hedrich R."/>
            <person name="Ulvskov P."/>
            <person name="Glockner G."/>
            <person name="Delwiche C.F."/>
            <person name="Petrasek J."/>
            <person name="Van de Peer Y."/>
            <person name="Friml J."/>
            <person name="Beilby M."/>
            <person name="Dolan L."/>
            <person name="Kohara Y."/>
            <person name="Sugano S."/>
            <person name="Fujiyama A."/>
            <person name="Delaux P.-M."/>
            <person name="Quint M."/>
            <person name="TheiBen G."/>
            <person name="Hagemann M."/>
            <person name="Harholt J."/>
            <person name="Dunand C."/>
            <person name="Zachgo S."/>
            <person name="Langdale J."/>
            <person name="Maumus F."/>
            <person name="Straeten D.V.D."/>
            <person name="Gould S.B."/>
            <person name="Rensing S.A."/>
        </authorList>
    </citation>
    <scope>NUCLEOTIDE SEQUENCE [LARGE SCALE GENOMIC DNA]</scope>
    <source>
        <strain evidence="5 6">S276</strain>
    </source>
</reference>
<dbReference type="GO" id="GO:0005524">
    <property type="term" value="F:ATP binding"/>
    <property type="evidence" value="ECO:0007669"/>
    <property type="project" value="UniProtKB-UniRule"/>
</dbReference>
<protein>
    <recommendedName>
        <fullName evidence="4">Kinesin motor domain-containing protein</fullName>
    </recommendedName>
</protein>
<keyword evidence="1 2" id="KW-0505">Motor protein</keyword>
<dbReference type="PANTHER" id="PTHR47969">
    <property type="entry name" value="CHROMOSOME-ASSOCIATED KINESIN KIF4A-RELATED"/>
    <property type="match status" value="1"/>
</dbReference>
<comment type="similarity">
    <text evidence="2">Belongs to the TRAFAC class myosin-kinesin ATPase superfamily. Kinesin family.</text>
</comment>
<feature type="region of interest" description="Disordered" evidence="3">
    <location>
        <begin position="1"/>
        <end position="23"/>
    </location>
</feature>
<gene>
    <name evidence="5" type="ORF">CBR_g11890</name>
</gene>
<dbReference type="AlphaFoldDB" id="A0A388JSB0"/>
<dbReference type="STRING" id="69332.A0A388JSB0"/>
<dbReference type="SUPFAM" id="SSF52540">
    <property type="entry name" value="P-loop containing nucleoside triphosphate hydrolases"/>
    <property type="match status" value="1"/>
</dbReference>
<keyword evidence="2" id="KW-0547">Nucleotide-binding</keyword>
<dbReference type="PANTHER" id="PTHR47969:SF29">
    <property type="entry name" value="KINESIN-LIKE PROTEIN"/>
    <property type="match status" value="1"/>
</dbReference>
<name>A0A388JSB0_CHABU</name>